<dbReference type="InterPro" id="IPR037518">
    <property type="entry name" value="MPN"/>
</dbReference>
<keyword evidence="3" id="KW-0378">Hydrolase</keyword>
<evidence type="ECO:0000256" key="2">
    <source>
        <dbReference type="ARBA" id="ARBA00022723"/>
    </source>
</evidence>
<keyword evidence="1" id="KW-0645">Protease</keyword>
<accession>A0A0W8FB69</accession>
<dbReference type="GO" id="GO:0006508">
    <property type="term" value="P:proteolysis"/>
    <property type="evidence" value="ECO:0007669"/>
    <property type="project" value="UniProtKB-KW"/>
</dbReference>
<evidence type="ECO:0000313" key="7">
    <source>
        <dbReference type="EMBL" id="KUG18121.1"/>
    </source>
</evidence>
<dbReference type="GO" id="GO:0008237">
    <property type="term" value="F:metallopeptidase activity"/>
    <property type="evidence" value="ECO:0007669"/>
    <property type="project" value="UniProtKB-KW"/>
</dbReference>
<dbReference type="EMBL" id="LNQE01001402">
    <property type="protein sequence ID" value="KUG18121.1"/>
    <property type="molecule type" value="Genomic_DNA"/>
</dbReference>
<dbReference type="Pfam" id="PF14464">
    <property type="entry name" value="Prok-JAB"/>
    <property type="match status" value="1"/>
</dbReference>
<evidence type="ECO:0000256" key="5">
    <source>
        <dbReference type="ARBA" id="ARBA00023049"/>
    </source>
</evidence>
<keyword evidence="5" id="KW-0482">Metalloprotease</keyword>
<dbReference type="Gene3D" id="3.40.140.10">
    <property type="entry name" value="Cytidine Deaminase, domain 2"/>
    <property type="match status" value="1"/>
</dbReference>
<evidence type="ECO:0000259" key="6">
    <source>
        <dbReference type="PROSITE" id="PS50249"/>
    </source>
</evidence>
<dbReference type="CDD" id="cd08072">
    <property type="entry name" value="MPN_archaeal"/>
    <property type="match status" value="1"/>
</dbReference>
<keyword evidence="2" id="KW-0479">Metal-binding</keyword>
<dbReference type="SUPFAM" id="SSF102712">
    <property type="entry name" value="JAB1/MPN domain"/>
    <property type="match status" value="1"/>
</dbReference>
<organism evidence="7">
    <name type="scientific">hydrocarbon metagenome</name>
    <dbReference type="NCBI Taxonomy" id="938273"/>
    <lineage>
        <taxon>unclassified sequences</taxon>
        <taxon>metagenomes</taxon>
        <taxon>ecological metagenomes</taxon>
    </lineage>
</organism>
<sequence>MRKKRIAGIARDTLNFILEASRSTAPAEFAGLLQADGEIITEVLILPGTESSRMSALIRLYMLPNMKVAGSVHSHPSGALRPSEPDLLFFSRTGDYHIIVGPPFDEQSWVCYDAAGVRRALPILDVKFDDDDFDDDLD</sequence>
<proteinExistence type="predicted"/>
<dbReference type="GO" id="GO:0046872">
    <property type="term" value="F:metal ion binding"/>
    <property type="evidence" value="ECO:0007669"/>
    <property type="project" value="UniProtKB-KW"/>
</dbReference>
<reference evidence="7" key="1">
    <citation type="journal article" date="2015" name="Proc. Natl. Acad. Sci. U.S.A.">
        <title>Networks of energetic and metabolic interactions define dynamics in microbial communities.</title>
        <authorList>
            <person name="Embree M."/>
            <person name="Liu J.K."/>
            <person name="Al-Bassam M.M."/>
            <person name="Zengler K."/>
        </authorList>
    </citation>
    <scope>NUCLEOTIDE SEQUENCE</scope>
</reference>
<dbReference type="AlphaFoldDB" id="A0A0W8FB69"/>
<keyword evidence="4" id="KW-0862">Zinc</keyword>
<evidence type="ECO:0000256" key="3">
    <source>
        <dbReference type="ARBA" id="ARBA00022801"/>
    </source>
</evidence>
<feature type="domain" description="MPN" evidence="6">
    <location>
        <begin position="7"/>
        <end position="118"/>
    </location>
</feature>
<dbReference type="InterPro" id="IPR028090">
    <property type="entry name" value="JAB_dom_prok"/>
</dbReference>
<protein>
    <submittedName>
        <fullName evidence="7">Mov34 family protein</fullName>
    </submittedName>
</protein>
<gene>
    <name evidence="7" type="ORF">ASZ90_012198</name>
</gene>
<evidence type="ECO:0000256" key="4">
    <source>
        <dbReference type="ARBA" id="ARBA00022833"/>
    </source>
</evidence>
<name>A0A0W8FB69_9ZZZZ</name>
<dbReference type="PROSITE" id="PS50249">
    <property type="entry name" value="MPN"/>
    <property type="match status" value="1"/>
</dbReference>
<evidence type="ECO:0000256" key="1">
    <source>
        <dbReference type="ARBA" id="ARBA00022670"/>
    </source>
</evidence>
<comment type="caution">
    <text evidence="7">The sequence shown here is derived from an EMBL/GenBank/DDBJ whole genome shotgun (WGS) entry which is preliminary data.</text>
</comment>